<comment type="similarity">
    <text evidence="2 15">Belongs to the cytochrome c oxidase subunit 2 family.</text>
</comment>
<feature type="domain" description="Cytochrome oxidase subunit II copper A binding" evidence="17">
    <location>
        <begin position="99"/>
        <end position="421"/>
    </location>
</feature>
<comment type="function">
    <text evidence="15">Component of the cytochrome c oxidase, the last enzyme in the mitochondrial electron transport chain which drives oxidative phosphorylation. The respiratory chain contains 3 multisubunit complexes succinate dehydrogenase (complex II, CII), ubiquinol-cytochrome c oxidoreductase (cytochrome b-c1 complex, complex III, CIII) and cytochrome c oxidase (complex IV, CIV), that cooperate to transfer electrons derived from NADH and succinate to molecular oxygen, creating an electrochemical gradient over the inner membrane that drives transmembrane transport and the ATP synthase. Cytochrome c oxidase is the component of the respiratory chain that catalyzes the reduction of oxygen to water. Electrons originating from reduced cytochrome c in the intermembrane space (IMS) are transferred via the dinuclear copper A center (CU(A)) of subunit 2 and heme A of subunit 1 to the active site in subunit 1, a binuclear center (BNC) formed by heme A3 and copper B (CU(B)). The BNC reduces molecular oxygen to 2 water molecules using 4 electrons from cytochrome c in the IMS and 4 protons from the mitochondrial matrix.</text>
</comment>
<keyword evidence="15" id="KW-0999">Mitochondrion inner membrane</keyword>
<evidence type="ECO:0000256" key="16">
    <source>
        <dbReference type="SAM" id="Phobius"/>
    </source>
</evidence>
<keyword evidence="8" id="KW-0460">Magnesium</keyword>
<dbReference type="GO" id="GO:0005743">
    <property type="term" value="C:mitochondrial inner membrane"/>
    <property type="evidence" value="ECO:0007669"/>
    <property type="project" value="UniProtKB-SubCell"/>
</dbReference>
<evidence type="ECO:0000256" key="4">
    <source>
        <dbReference type="ARBA" id="ARBA00022448"/>
    </source>
</evidence>
<dbReference type="InterPro" id="IPR001505">
    <property type="entry name" value="Copper_CuA"/>
</dbReference>
<dbReference type="PROSITE" id="PS50999">
    <property type="entry name" value="COX2_TM"/>
    <property type="match status" value="1"/>
</dbReference>
<keyword evidence="9" id="KW-1278">Translocase</keyword>
<name>A0A8E5JSK4_CORFM</name>
<feature type="transmembrane region" description="Helical" evidence="16">
    <location>
        <begin position="70"/>
        <end position="92"/>
    </location>
</feature>
<evidence type="ECO:0000256" key="6">
    <source>
        <dbReference type="ARBA" id="ARBA00022692"/>
    </source>
</evidence>
<evidence type="ECO:0000256" key="3">
    <source>
        <dbReference type="ARBA" id="ARBA00015946"/>
    </source>
</evidence>
<keyword evidence="11 16" id="KW-1133">Transmembrane helix</keyword>
<evidence type="ECO:0000256" key="12">
    <source>
        <dbReference type="ARBA" id="ARBA00023008"/>
    </source>
</evidence>
<keyword evidence="4 15" id="KW-0813">Transport</keyword>
<dbReference type="InterPro" id="IPR036257">
    <property type="entry name" value="Cyt_c_oxidase_su2_TM_sf"/>
</dbReference>
<feature type="domain" description="Cytochrome oxidase subunit II transmembrane region profile" evidence="18">
    <location>
        <begin position="3"/>
        <end position="98"/>
    </location>
</feature>
<gene>
    <name evidence="19" type="primary">COX2</name>
</gene>
<accession>A0A8E5JSK4</accession>
<dbReference type="PROSITE" id="PS50857">
    <property type="entry name" value="COX2_CUA"/>
    <property type="match status" value="1"/>
</dbReference>
<dbReference type="GO" id="GO:0042773">
    <property type="term" value="P:ATP synthesis coupled electron transport"/>
    <property type="evidence" value="ECO:0007669"/>
    <property type="project" value="TreeGrafter"/>
</dbReference>
<keyword evidence="7 15" id="KW-0479">Metal-binding</keyword>
<evidence type="ECO:0000313" key="19">
    <source>
        <dbReference type="EMBL" id="QVD39149.1"/>
    </source>
</evidence>
<reference evidence="19" key="1">
    <citation type="submission" date="2019-03" db="EMBL/GenBank/DDBJ databases">
        <authorList>
            <person name="Wu C."/>
            <person name="Chen Y."/>
        </authorList>
    </citation>
    <scope>NUCLEOTIDE SEQUENCE</scope>
</reference>
<dbReference type="PANTHER" id="PTHR22888">
    <property type="entry name" value="CYTOCHROME C OXIDASE, SUBUNIT II"/>
    <property type="match status" value="1"/>
</dbReference>
<comment type="subcellular location">
    <subcellularLocation>
        <location evidence="1">Membrane</location>
        <topology evidence="1">Multi-pass membrane protein</topology>
    </subcellularLocation>
    <subcellularLocation>
        <location evidence="15">Mitochondrion inner membrane</location>
        <topology evidence="15">Multi-pass membrane protein</topology>
    </subcellularLocation>
</comment>
<dbReference type="EMBL" id="MK587518">
    <property type="protein sequence ID" value="QVD39149.1"/>
    <property type="molecule type" value="Genomic_DNA"/>
</dbReference>
<dbReference type="GO" id="GO:0005507">
    <property type="term" value="F:copper ion binding"/>
    <property type="evidence" value="ECO:0007669"/>
    <property type="project" value="InterPro"/>
</dbReference>
<keyword evidence="12 15" id="KW-0186">Copper</keyword>
<evidence type="ECO:0000256" key="13">
    <source>
        <dbReference type="ARBA" id="ARBA00023136"/>
    </source>
</evidence>
<feature type="transmembrane region" description="Helical" evidence="16">
    <location>
        <begin position="28"/>
        <end position="49"/>
    </location>
</feature>
<evidence type="ECO:0000256" key="15">
    <source>
        <dbReference type="RuleBase" id="RU000457"/>
    </source>
</evidence>
<comment type="cofactor">
    <cofactor evidence="15">
        <name>Cu cation</name>
        <dbReference type="ChEBI" id="CHEBI:23378"/>
    </cofactor>
    <text evidence="15">Binds a copper A center.</text>
</comment>
<dbReference type="InterPro" id="IPR002429">
    <property type="entry name" value="CcO_II-like_C"/>
</dbReference>
<evidence type="ECO:0000256" key="1">
    <source>
        <dbReference type="ARBA" id="ARBA00004141"/>
    </source>
</evidence>
<proteinExistence type="inferred from homology"/>
<sequence length="440" mass="49782">MFLSVWSQLWFPDPKTENAKNLILYHDITLVVVAVVLVLVVWFLVIFLMSKVIFGGMMNRYIHKNDVLEIVWTVSPSFILFILGYISLVNLYQMELGDETEHLVKVTGHQWYWDYEYLLSFNDFSMMNYSLWFSDMISKYSEEVSSKGLAVVWVDILTKGLSELTSSYEGVVVSSVSSEMVGLSNYFDSESLKADLNEVVYESSRDSVSEEVIALAGYMGVEDRLKDFGPVTEGGTIEDFMFSWRLMNLYGGIEKELAAGMESSIWFDFNYIWSLNLMGDLIVGKEASEWFSFDSMILMMEGDWVLNYESFLVPRGADSVEYSSFESGFRNADVTNPCFLARSSNNEVLVCTTDVMHSWGITELGVKVDAIPGRTNSLAVNPYSSGVCYGNCYELCGVGHSAMPIKVVVSSLKDTQWLLKSMIMTTDEVADLFSSWVLFN</sequence>
<evidence type="ECO:0000259" key="17">
    <source>
        <dbReference type="PROSITE" id="PS50857"/>
    </source>
</evidence>
<evidence type="ECO:0000256" key="8">
    <source>
        <dbReference type="ARBA" id="ARBA00022842"/>
    </source>
</evidence>
<dbReference type="PROSITE" id="PS00078">
    <property type="entry name" value="COX2"/>
    <property type="match status" value="1"/>
</dbReference>
<dbReference type="PRINTS" id="PR01166">
    <property type="entry name" value="CYCOXIDASEII"/>
</dbReference>
<evidence type="ECO:0000256" key="2">
    <source>
        <dbReference type="ARBA" id="ARBA00007866"/>
    </source>
</evidence>
<keyword evidence="13 15" id="KW-0472">Membrane</keyword>
<keyword evidence="10 15" id="KW-0249">Electron transport</keyword>
<evidence type="ECO:0000256" key="11">
    <source>
        <dbReference type="ARBA" id="ARBA00022989"/>
    </source>
</evidence>
<keyword evidence="6 15" id="KW-0812">Transmembrane</keyword>
<dbReference type="InterPro" id="IPR045187">
    <property type="entry name" value="CcO_II"/>
</dbReference>
<evidence type="ECO:0000259" key="18">
    <source>
        <dbReference type="PROSITE" id="PS50999"/>
    </source>
</evidence>
<dbReference type="InterPro" id="IPR008972">
    <property type="entry name" value="Cupredoxin"/>
</dbReference>
<keyword evidence="5 15" id="KW-0679">Respiratory chain</keyword>
<protein>
    <recommendedName>
        <fullName evidence="3 15">Cytochrome c oxidase subunit 2</fullName>
    </recommendedName>
</protein>
<dbReference type="InterPro" id="IPR011759">
    <property type="entry name" value="Cyt_c_oxidase_su2_TM_dom"/>
</dbReference>
<dbReference type="Gene3D" id="1.10.287.90">
    <property type="match status" value="1"/>
</dbReference>
<dbReference type="PANTHER" id="PTHR22888:SF9">
    <property type="entry name" value="CYTOCHROME C OXIDASE SUBUNIT 2"/>
    <property type="match status" value="1"/>
</dbReference>
<dbReference type="Gene3D" id="2.60.40.420">
    <property type="entry name" value="Cupredoxins - blue copper proteins"/>
    <property type="match status" value="1"/>
</dbReference>
<organism evidence="19">
    <name type="scientific">Corbicula fluminea</name>
    <name type="common">Asian freshwater clam</name>
    <name type="synonym">Tellina fluminea</name>
    <dbReference type="NCBI Taxonomy" id="45949"/>
    <lineage>
        <taxon>Eukaryota</taxon>
        <taxon>Metazoa</taxon>
        <taxon>Spiralia</taxon>
        <taxon>Lophotrochozoa</taxon>
        <taxon>Mollusca</taxon>
        <taxon>Bivalvia</taxon>
        <taxon>Autobranchia</taxon>
        <taxon>Heteroconchia</taxon>
        <taxon>Euheterodonta</taxon>
        <taxon>Imparidentia</taxon>
        <taxon>Neoheterodontei</taxon>
        <taxon>Venerida</taxon>
        <taxon>Cyrenoidea</taxon>
        <taxon>Cyrenidae</taxon>
        <taxon>Corbicula</taxon>
    </lineage>
</organism>
<keyword evidence="15 19" id="KW-0496">Mitochondrion</keyword>
<dbReference type="Pfam" id="PF00116">
    <property type="entry name" value="COX2"/>
    <property type="match status" value="1"/>
</dbReference>
<dbReference type="SUPFAM" id="SSF49503">
    <property type="entry name" value="Cupredoxins"/>
    <property type="match status" value="1"/>
</dbReference>
<evidence type="ECO:0000256" key="9">
    <source>
        <dbReference type="ARBA" id="ARBA00022967"/>
    </source>
</evidence>
<dbReference type="Pfam" id="PF02790">
    <property type="entry name" value="COX2_TM"/>
    <property type="match status" value="1"/>
</dbReference>
<evidence type="ECO:0000256" key="7">
    <source>
        <dbReference type="ARBA" id="ARBA00022723"/>
    </source>
</evidence>
<dbReference type="SUPFAM" id="SSF81464">
    <property type="entry name" value="Cytochrome c oxidase subunit II-like, transmembrane region"/>
    <property type="match status" value="1"/>
</dbReference>
<dbReference type="AlphaFoldDB" id="A0A8E5JSK4"/>
<dbReference type="GO" id="GO:0004129">
    <property type="term" value="F:cytochrome-c oxidase activity"/>
    <property type="evidence" value="ECO:0007669"/>
    <property type="project" value="UniProtKB-EC"/>
</dbReference>
<evidence type="ECO:0000256" key="10">
    <source>
        <dbReference type="ARBA" id="ARBA00022982"/>
    </source>
</evidence>
<geneLocation type="mitochondrion" evidence="19"/>
<comment type="catalytic activity">
    <reaction evidence="14">
        <text>4 Fe(II)-[cytochrome c] + O2 + 8 H(+)(in) = 4 Fe(III)-[cytochrome c] + 2 H2O + 4 H(+)(out)</text>
        <dbReference type="Rhea" id="RHEA:11436"/>
        <dbReference type="Rhea" id="RHEA-COMP:10350"/>
        <dbReference type="Rhea" id="RHEA-COMP:14399"/>
        <dbReference type="ChEBI" id="CHEBI:15377"/>
        <dbReference type="ChEBI" id="CHEBI:15378"/>
        <dbReference type="ChEBI" id="CHEBI:15379"/>
        <dbReference type="ChEBI" id="CHEBI:29033"/>
        <dbReference type="ChEBI" id="CHEBI:29034"/>
        <dbReference type="EC" id="7.1.1.9"/>
    </reaction>
    <physiologicalReaction direction="left-to-right" evidence="14">
        <dbReference type="Rhea" id="RHEA:11437"/>
    </physiologicalReaction>
</comment>
<evidence type="ECO:0000256" key="5">
    <source>
        <dbReference type="ARBA" id="ARBA00022660"/>
    </source>
</evidence>
<evidence type="ECO:0000256" key="14">
    <source>
        <dbReference type="ARBA" id="ARBA00049512"/>
    </source>
</evidence>